<dbReference type="PROSITE" id="PS50199">
    <property type="entry name" value="ZF_RANBP2_2"/>
    <property type="match status" value="1"/>
</dbReference>
<proteinExistence type="predicted"/>
<reference evidence="5 6" key="1">
    <citation type="submission" date="2023-06" db="EMBL/GenBank/DDBJ databases">
        <title>Alteromonas sp. ASW11-36 isolated from intertidal sand.</title>
        <authorList>
            <person name="Li Y."/>
        </authorList>
    </citation>
    <scope>NUCLEOTIDE SEQUENCE [LARGE SCALE GENOMIC DNA]</scope>
    <source>
        <strain evidence="5 6">ASW11-36</strain>
    </source>
</reference>
<keyword evidence="3" id="KW-0862">Zinc</keyword>
<dbReference type="PROSITE" id="PS01358">
    <property type="entry name" value="ZF_RANBP2_1"/>
    <property type="match status" value="1"/>
</dbReference>
<dbReference type="InterPro" id="IPR001876">
    <property type="entry name" value="Znf_RanBP2"/>
</dbReference>
<dbReference type="InterPro" id="IPR018551">
    <property type="entry name" value="DUF2007"/>
</dbReference>
<gene>
    <name evidence="5" type="ORF">QTP81_02640</name>
</gene>
<dbReference type="EMBL" id="JAUCBP010000002">
    <property type="protein sequence ID" value="MDM7859502.1"/>
    <property type="molecule type" value="Genomic_DNA"/>
</dbReference>
<evidence type="ECO:0000256" key="2">
    <source>
        <dbReference type="ARBA" id="ARBA00022771"/>
    </source>
</evidence>
<keyword evidence="2" id="KW-0863">Zinc-finger</keyword>
<comment type="caution">
    <text evidence="5">The sequence shown here is derived from an EMBL/GenBank/DDBJ whole genome shotgun (WGS) entry which is preliminary data.</text>
</comment>
<keyword evidence="1" id="KW-0479">Metal-binding</keyword>
<evidence type="ECO:0000256" key="1">
    <source>
        <dbReference type="ARBA" id="ARBA00022723"/>
    </source>
</evidence>
<dbReference type="Pfam" id="PF09413">
    <property type="entry name" value="DUF2007"/>
    <property type="match status" value="1"/>
</dbReference>
<evidence type="ECO:0000256" key="3">
    <source>
        <dbReference type="ARBA" id="ARBA00022833"/>
    </source>
</evidence>
<feature type="domain" description="RanBP2-type" evidence="4">
    <location>
        <begin position="76"/>
        <end position="105"/>
    </location>
</feature>
<dbReference type="RefSeq" id="WP_289363521.1">
    <property type="nucleotide sequence ID" value="NZ_JAUCBP010000002.1"/>
</dbReference>
<dbReference type="Proteomes" id="UP001234343">
    <property type="component" value="Unassembled WGS sequence"/>
</dbReference>
<evidence type="ECO:0000313" key="6">
    <source>
        <dbReference type="Proteomes" id="UP001234343"/>
    </source>
</evidence>
<accession>A0ABT7SVD3</accession>
<name>A0ABT7SVD3_9ALTE</name>
<evidence type="ECO:0000259" key="4">
    <source>
        <dbReference type="PROSITE" id="PS50199"/>
    </source>
</evidence>
<sequence>MLIYSDFERFRVYQIKQLLDDHGIPCYVKNEFASGAVGELAPQDVQPEIWLQDAQWQVKAKRVIDDYIAQNQASQNAQDWRCNNCQEENEGSFVICWNCQTSRPES</sequence>
<keyword evidence="6" id="KW-1185">Reference proteome</keyword>
<evidence type="ECO:0000313" key="5">
    <source>
        <dbReference type="EMBL" id="MDM7859502.1"/>
    </source>
</evidence>
<protein>
    <submittedName>
        <fullName evidence="5">DUF2007 domain-containing protein</fullName>
    </submittedName>
</protein>
<organism evidence="5 6">
    <name type="scientific">Alteromonas arenosi</name>
    <dbReference type="NCBI Taxonomy" id="3055817"/>
    <lineage>
        <taxon>Bacteria</taxon>
        <taxon>Pseudomonadati</taxon>
        <taxon>Pseudomonadota</taxon>
        <taxon>Gammaproteobacteria</taxon>
        <taxon>Alteromonadales</taxon>
        <taxon>Alteromonadaceae</taxon>
        <taxon>Alteromonas/Salinimonas group</taxon>
        <taxon>Alteromonas</taxon>
    </lineage>
</organism>